<reference evidence="2" key="2">
    <citation type="submission" date="2025-09" db="UniProtKB">
        <authorList>
            <consortium name="Ensembl"/>
        </authorList>
    </citation>
    <scope>IDENTIFICATION</scope>
</reference>
<keyword evidence="3" id="KW-1185">Reference proteome</keyword>
<evidence type="ECO:0000313" key="3">
    <source>
        <dbReference type="Proteomes" id="UP000257200"/>
    </source>
</evidence>
<dbReference type="Ensembl" id="ENSAPOT00000017704.1">
    <property type="protein sequence ID" value="ENSAPOP00000010421.1"/>
    <property type="gene ID" value="ENSAPOG00000012880.1"/>
</dbReference>
<dbReference type="GeneTree" id="ENSGT01150000288167"/>
<reference evidence="2" key="1">
    <citation type="submission" date="2025-08" db="UniProtKB">
        <authorList>
            <consortium name="Ensembl"/>
        </authorList>
    </citation>
    <scope>IDENTIFICATION</scope>
</reference>
<dbReference type="AlphaFoldDB" id="A0A3Q1EYQ9"/>
<accession>A0A3Q1EYQ9</accession>
<protein>
    <recommendedName>
        <fullName evidence="4">SUEL-type lectin domain-containing protein</fullName>
    </recommendedName>
</protein>
<keyword evidence="1" id="KW-0430">Lectin</keyword>
<dbReference type="Gene3D" id="2.60.120.740">
    <property type="match status" value="2"/>
</dbReference>
<sequence>MLSDLFPLSFSNSSSSSGYGRVLSVHRANYGRHDRTTCSSGRPASQIQNFGDPCLGTYKYLDVTYTCNVYSVTCEGSVAHLKCGKIQYVLNIHRADYGRSDRNTCISGRPAHQTQNTCCSRPTGKVAQRYRF</sequence>
<dbReference type="STRING" id="80966.ENSAPOP00000010421"/>
<dbReference type="InParanoid" id="A0A3Q1EYQ9"/>
<dbReference type="Proteomes" id="UP000257200">
    <property type="component" value="Unplaced"/>
</dbReference>
<dbReference type="InterPro" id="IPR043159">
    <property type="entry name" value="Lectin_gal-bd_sf"/>
</dbReference>
<name>A0A3Q1EYQ9_9TELE</name>
<evidence type="ECO:0000313" key="2">
    <source>
        <dbReference type="Ensembl" id="ENSAPOP00000010421.1"/>
    </source>
</evidence>
<proteinExistence type="predicted"/>
<dbReference type="GO" id="GO:0030246">
    <property type="term" value="F:carbohydrate binding"/>
    <property type="evidence" value="ECO:0007669"/>
    <property type="project" value="UniProtKB-KW"/>
</dbReference>
<dbReference type="PANTHER" id="PTHR46780">
    <property type="entry name" value="PROTEIN EVA-1"/>
    <property type="match status" value="1"/>
</dbReference>
<evidence type="ECO:0000256" key="1">
    <source>
        <dbReference type="ARBA" id="ARBA00022734"/>
    </source>
</evidence>
<organism evidence="2 3">
    <name type="scientific">Acanthochromis polyacanthus</name>
    <name type="common">spiny chromis</name>
    <dbReference type="NCBI Taxonomy" id="80966"/>
    <lineage>
        <taxon>Eukaryota</taxon>
        <taxon>Metazoa</taxon>
        <taxon>Chordata</taxon>
        <taxon>Craniata</taxon>
        <taxon>Vertebrata</taxon>
        <taxon>Euteleostomi</taxon>
        <taxon>Actinopterygii</taxon>
        <taxon>Neopterygii</taxon>
        <taxon>Teleostei</taxon>
        <taxon>Neoteleostei</taxon>
        <taxon>Acanthomorphata</taxon>
        <taxon>Ovalentaria</taxon>
        <taxon>Pomacentridae</taxon>
        <taxon>Acanthochromis</taxon>
    </lineage>
</organism>
<evidence type="ECO:0008006" key="4">
    <source>
        <dbReference type="Google" id="ProtNLM"/>
    </source>
</evidence>